<evidence type="ECO:0000256" key="1">
    <source>
        <dbReference type="SAM" id="MobiDB-lite"/>
    </source>
</evidence>
<accession>A0AAE0ZLZ1</accession>
<organism evidence="3 4">
    <name type="scientific">Elysia crispata</name>
    <name type="common">lettuce slug</name>
    <dbReference type="NCBI Taxonomy" id="231223"/>
    <lineage>
        <taxon>Eukaryota</taxon>
        <taxon>Metazoa</taxon>
        <taxon>Spiralia</taxon>
        <taxon>Lophotrochozoa</taxon>
        <taxon>Mollusca</taxon>
        <taxon>Gastropoda</taxon>
        <taxon>Heterobranchia</taxon>
        <taxon>Euthyneura</taxon>
        <taxon>Panpulmonata</taxon>
        <taxon>Sacoglossa</taxon>
        <taxon>Placobranchoidea</taxon>
        <taxon>Plakobranchidae</taxon>
        <taxon>Elysia</taxon>
    </lineage>
</organism>
<gene>
    <name evidence="3" type="ORF">RRG08_064157</name>
</gene>
<evidence type="ECO:0000313" key="4">
    <source>
        <dbReference type="Proteomes" id="UP001283361"/>
    </source>
</evidence>
<name>A0AAE0ZLZ1_9GAST</name>
<evidence type="ECO:0000313" key="3">
    <source>
        <dbReference type="EMBL" id="KAK3771904.1"/>
    </source>
</evidence>
<feature type="compositionally biased region" description="Polar residues" evidence="1">
    <location>
        <begin position="137"/>
        <end position="157"/>
    </location>
</feature>
<feature type="region of interest" description="Disordered" evidence="1">
    <location>
        <begin position="119"/>
        <end position="157"/>
    </location>
</feature>
<sequence>MVTILLLSVAVLTLSGSMWTARDVTVATPLPTSGGQHLFRGANSMLGLQLASHRVQTTKYGATQWSSEDHGGSSVKEMSRFSSDRLPLPLKMYQTGLMQNVRGRISRLPDRDQDNIITFGDSKLDGFVPEPSDVDGNKQTIQEEASEESQSPLKGIL</sequence>
<feature type="chain" id="PRO_5042158511" evidence="2">
    <location>
        <begin position="21"/>
        <end position="157"/>
    </location>
</feature>
<dbReference type="Proteomes" id="UP001283361">
    <property type="component" value="Unassembled WGS sequence"/>
</dbReference>
<dbReference type="EMBL" id="JAWDGP010003667">
    <property type="protein sequence ID" value="KAK3771904.1"/>
    <property type="molecule type" value="Genomic_DNA"/>
</dbReference>
<protein>
    <submittedName>
        <fullName evidence="3">Uncharacterized protein</fullName>
    </submittedName>
</protein>
<reference evidence="3" key="1">
    <citation type="journal article" date="2023" name="G3 (Bethesda)">
        <title>A reference genome for the long-term kleptoplast-retaining sea slug Elysia crispata morphotype clarki.</title>
        <authorList>
            <person name="Eastman K.E."/>
            <person name="Pendleton A.L."/>
            <person name="Shaikh M.A."/>
            <person name="Suttiyut T."/>
            <person name="Ogas R."/>
            <person name="Tomko P."/>
            <person name="Gavelis G."/>
            <person name="Widhalm J.R."/>
            <person name="Wisecaver J.H."/>
        </authorList>
    </citation>
    <scope>NUCLEOTIDE SEQUENCE</scope>
    <source>
        <strain evidence="3">ECLA1</strain>
    </source>
</reference>
<keyword evidence="2" id="KW-0732">Signal</keyword>
<comment type="caution">
    <text evidence="3">The sequence shown here is derived from an EMBL/GenBank/DDBJ whole genome shotgun (WGS) entry which is preliminary data.</text>
</comment>
<proteinExistence type="predicted"/>
<feature type="signal peptide" evidence="2">
    <location>
        <begin position="1"/>
        <end position="20"/>
    </location>
</feature>
<keyword evidence="4" id="KW-1185">Reference proteome</keyword>
<dbReference type="AlphaFoldDB" id="A0AAE0ZLZ1"/>
<evidence type="ECO:0000256" key="2">
    <source>
        <dbReference type="SAM" id="SignalP"/>
    </source>
</evidence>